<evidence type="ECO:0000256" key="1">
    <source>
        <dbReference type="ARBA" id="ARBA00006243"/>
    </source>
</evidence>
<organism evidence="4 5">
    <name type="scientific">Microbulbifer aggregans</name>
    <dbReference type="NCBI Taxonomy" id="1769779"/>
    <lineage>
        <taxon>Bacteria</taxon>
        <taxon>Pseudomonadati</taxon>
        <taxon>Pseudomonadota</taxon>
        <taxon>Gammaproteobacteria</taxon>
        <taxon>Cellvibrionales</taxon>
        <taxon>Microbulbiferaceae</taxon>
        <taxon>Microbulbifer</taxon>
    </lineage>
</organism>
<dbReference type="InterPro" id="IPR016188">
    <property type="entry name" value="PurM-like_N"/>
</dbReference>
<dbReference type="Pfam" id="PF00586">
    <property type="entry name" value="AIRS"/>
    <property type="match status" value="1"/>
</dbReference>
<dbReference type="AlphaFoldDB" id="A0A1C9W9U8"/>
<dbReference type="PANTHER" id="PTHR30303">
    <property type="entry name" value="HYDROGENASE ISOENZYMES FORMATION PROTEIN HYPE"/>
    <property type="match status" value="1"/>
</dbReference>
<dbReference type="Proteomes" id="UP000095672">
    <property type="component" value="Chromosome"/>
</dbReference>
<dbReference type="Pfam" id="PF02769">
    <property type="entry name" value="AIRS_C"/>
    <property type="match status" value="1"/>
</dbReference>
<dbReference type="GO" id="GO:0051604">
    <property type="term" value="P:protein maturation"/>
    <property type="evidence" value="ECO:0007669"/>
    <property type="project" value="TreeGrafter"/>
</dbReference>
<reference evidence="5" key="1">
    <citation type="submission" date="2016-01" db="EMBL/GenBank/DDBJ databases">
        <title>Complete genome sequence of Microbulbifer sp. CCB-MM1, a halophile isolated from Matang Mangrove Forest, Perak.</title>
        <authorList>
            <person name="Moh T.H."/>
            <person name="Dinesh B."/>
            <person name="Lau N.-S."/>
            <person name="Go F."/>
            <person name="Alexander Chong S.-C."/>
        </authorList>
    </citation>
    <scope>NUCLEOTIDE SEQUENCE [LARGE SCALE GENOMIC DNA]</scope>
    <source>
        <strain evidence="5">CCB-MM1</strain>
    </source>
</reference>
<dbReference type="STRING" id="1769779.AUP74_02537"/>
<evidence type="ECO:0000259" key="3">
    <source>
        <dbReference type="Pfam" id="PF02769"/>
    </source>
</evidence>
<evidence type="ECO:0000313" key="5">
    <source>
        <dbReference type="Proteomes" id="UP000095672"/>
    </source>
</evidence>
<evidence type="ECO:0000313" key="4">
    <source>
        <dbReference type="EMBL" id="AOS97934.1"/>
    </source>
</evidence>
<dbReference type="EMBL" id="CP014143">
    <property type="protein sequence ID" value="AOS97934.1"/>
    <property type="molecule type" value="Genomic_DNA"/>
</dbReference>
<dbReference type="Gene3D" id="3.90.650.10">
    <property type="entry name" value="PurM-like C-terminal domain"/>
    <property type="match status" value="1"/>
</dbReference>
<dbReference type="RefSeq" id="WP_069947878.1">
    <property type="nucleotide sequence ID" value="NZ_CP014143.1"/>
</dbReference>
<dbReference type="PIRSF" id="PIRSF005644">
    <property type="entry name" value="Hdrgns_mtr_HypE"/>
    <property type="match status" value="1"/>
</dbReference>
<dbReference type="InterPro" id="IPR036921">
    <property type="entry name" value="PurM-like_N_sf"/>
</dbReference>
<accession>A0A1C9W9U8</accession>
<gene>
    <name evidence="4" type="primary">hypE</name>
    <name evidence="4" type="ORF">AUP74_02537</name>
</gene>
<feature type="domain" description="PurM-like C-terminal" evidence="3">
    <location>
        <begin position="172"/>
        <end position="316"/>
    </location>
</feature>
<dbReference type="Gene3D" id="3.30.1330.10">
    <property type="entry name" value="PurM-like, N-terminal domain"/>
    <property type="match status" value="1"/>
</dbReference>
<dbReference type="InterPro" id="IPR011854">
    <property type="entry name" value="HypE"/>
</dbReference>
<dbReference type="InterPro" id="IPR036676">
    <property type="entry name" value="PurM-like_C_sf"/>
</dbReference>
<dbReference type="PANTHER" id="PTHR30303:SF0">
    <property type="entry name" value="CARBAMOYL DEHYDRATASE HYPE"/>
    <property type="match status" value="1"/>
</dbReference>
<feature type="domain" description="PurM-like N-terminal" evidence="2">
    <location>
        <begin position="46"/>
        <end position="159"/>
    </location>
</feature>
<proteinExistence type="inferred from homology"/>
<evidence type="ECO:0000259" key="2">
    <source>
        <dbReference type="Pfam" id="PF00586"/>
    </source>
</evidence>
<dbReference type="PATRIC" id="fig|1769779.3.peg.2527"/>
<dbReference type="CDD" id="cd02197">
    <property type="entry name" value="HypE"/>
    <property type="match status" value="1"/>
</dbReference>
<sequence>MNTDCPLPIATDEAIRLGHGSGGELTQQLLREFVFPHIDNPWLRQGHDSAVLAIGNSKIVFTTDSFVVTPLFFPGGDIGELAVYGTVNDLAMSGAKPLYLSCSLILEEGLNMETLKRVMDSMGRAAKSTGVQLVTGDTKVVERGKGDGLYINTAGIGVIEHPVQVSPQIIGEGDAILLSGDLGRHGIAIMATREGLEFEMPLASDCAPLHTAVQDLLRHGLEVHCLRDLTRGGLATALAELAESSGKDLLIQEAQIPVCESVEGACELLGLDPLYVANEGRFIAIVPPEQAELALAALQASPVSTGSTIIGRVGGRSARPTVILETALGCERILDRLAGEQLPRIC</sequence>
<dbReference type="InterPro" id="IPR010918">
    <property type="entry name" value="PurM-like_C_dom"/>
</dbReference>
<protein>
    <submittedName>
        <fullName evidence="4">Hydrogenase expression/formation protein HypE</fullName>
    </submittedName>
</protein>
<name>A0A1C9W9U8_9GAMM</name>
<dbReference type="OrthoDB" id="9801934at2"/>
<dbReference type="KEGG" id="micc:AUP74_02537"/>
<comment type="similarity">
    <text evidence="1">Belongs to the HypE family.</text>
</comment>
<dbReference type="SUPFAM" id="SSF56042">
    <property type="entry name" value="PurM C-terminal domain-like"/>
    <property type="match status" value="1"/>
</dbReference>
<dbReference type="NCBIfam" id="TIGR02124">
    <property type="entry name" value="hypE"/>
    <property type="match status" value="1"/>
</dbReference>
<dbReference type="SUPFAM" id="SSF55326">
    <property type="entry name" value="PurM N-terminal domain-like"/>
    <property type="match status" value="1"/>
</dbReference>
<keyword evidence="5" id="KW-1185">Reference proteome</keyword>